<gene>
    <name evidence="2" type="ORF">WHR41_09462</name>
</gene>
<feature type="signal peptide" evidence="1">
    <location>
        <begin position="1"/>
        <end position="18"/>
    </location>
</feature>
<dbReference type="AlphaFoldDB" id="A0AB34KAL4"/>
<dbReference type="RefSeq" id="XP_069225146.1">
    <property type="nucleotide sequence ID" value="XM_069378065.1"/>
</dbReference>
<name>A0AB34KAL4_9PEZI</name>
<organism evidence="2 3">
    <name type="scientific">Cladosporium halotolerans</name>
    <dbReference type="NCBI Taxonomy" id="1052096"/>
    <lineage>
        <taxon>Eukaryota</taxon>
        <taxon>Fungi</taxon>
        <taxon>Dikarya</taxon>
        <taxon>Ascomycota</taxon>
        <taxon>Pezizomycotina</taxon>
        <taxon>Dothideomycetes</taxon>
        <taxon>Dothideomycetidae</taxon>
        <taxon>Cladosporiales</taxon>
        <taxon>Cladosporiaceae</taxon>
        <taxon>Cladosporium</taxon>
    </lineage>
</organism>
<feature type="chain" id="PRO_5044308763" evidence="1">
    <location>
        <begin position="19"/>
        <end position="79"/>
    </location>
</feature>
<dbReference type="EMBL" id="JAAQHG020000076">
    <property type="protein sequence ID" value="KAL1582039.1"/>
    <property type="molecule type" value="Genomic_DNA"/>
</dbReference>
<reference evidence="2 3" key="1">
    <citation type="journal article" date="2020" name="Microbiol. Resour. Announc.">
        <title>Draft Genome Sequence of a Cladosporium Species Isolated from the Mesophotic Ascidian Didemnum maculosum.</title>
        <authorList>
            <person name="Gioti A."/>
            <person name="Siaperas R."/>
            <person name="Nikolaivits E."/>
            <person name="Le Goff G."/>
            <person name="Ouazzani J."/>
            <person name="Kotoulas G."/>
            <person name="Topakas E."/>
        </authorList>
    </citation>
    <scope>NUCLEOTIDE SEQUENCE [LARGE SCALE GENOMIC DNA]</scope>
    <source>
        <strain evidence="2 3">TM138-S3</strain>
    </source>
</reference>
<dbReference type="Proteomes" id="UP000803884">
    <property type="component" value="Unassembled WGS sequence"/>
</dbReference>
<keyword evidence="1" id="KW-0732">Signal</keyword>
<keyword evidence="3" id="KW-1185">Reference proteome</keyword>
<dbReference type="GeneID" id="96010903"/>
<evidence type="ECO:0000256" key="1">
    <source>
        <dbReference type="SAM" id="SignalP"/>
    </source>
</evidence>
<evidence type="ECO:0000313" key="3">
    <source>
        <dbReference type="Proteomes" id="UP000803884"/>
    </source>
</evidence>
<accession>A0AB34KAL4</accession>
<protein>
    <submittedName>
        <fullName evidence="2">Uncharacterized protein</fullName>
    </submittedName>
</protein>
<evidence type="ECO:0000313" key="2">
    <source>
        <dbReference type="EMBL" id="KAL1582039.1"/>
    </source>
</evidence>
<sequence length="79" mass="7769">MPCPALVTVAVFNAAALAADGPVARGAFALLQSTNDGTPSMAAILQSAAVGGYVVISVNEAMQTGSAIARTATLTYAAK</sequence>
<comment type="caution">
    <text evidence="2">The sequence shown here is derived from an EMBL/GenBank/DDBJ whole genome shotgun (WGS) entry which is preliminary data.</text>
</comment>
<proteinExistence type="predicted"/>